<gene>
    <name evidence="7" type="ORF">V2S66_00790</name>
</gene>
<evidence type="ECO:0000256" key="1">
    <source>
        <dbReference type="ARBA" id="ARBA00001946"/>
    </source>
</evidence>
<dbReference type="Pfam" id="PF00348">
    <property type="entry name" value="polyprenyl_synt"/>
    <property type="match status" value="1"/>
</dbReference>
<keyword evidence="4" id="KW-0479">Metal-binding</keyword>
<dbReference type="EMBL" id="JAZEWV010000001">
    <property type="protein sequence ID" value="MEE4540502.1"/>
    <property type="molecule type" value="Genomic_DNA"/>
</dbReference>
<comment type="caution">
    <text evidence="7">The sequence shown here is derived from an EMBL/GenBank/DDBJ whole genome shotgun (WGS) entry which is preliminary data.</text>
</comment>
<comment type="similarity">
    <text evidence="2 6">Belongs to the FPP/GGPP synthase family.</text>
</comment>
<accession>A0ABU7P5X1</accession>
<keyword evidence="3 6" id="KW-0808">Transferase</keyword>
<evidence type="ECO:0000256" key="5">
    <source>
        <dbReference type="ARBA" id="ARBA00022842"/>
    </source>
</evidence>
<sequence>MSDRWDPAAFKSRVDEVLRAYVAAEAGEFTAVDPSLGPVAEQLRAAVAEGKRLRAAFCYWGWRAVGQPDGDALLRAAAAMELVHAAAVVHDDLIDDSPLRHGRPTAHVALRGVVRGALRGRLRTAAARSLAMLVGDLLMSLAGQLFATSGLPAAYLARARPLWSAMARDLIAGECLEILRSGAVADADTTAALKVIRYKTAKYTVEQPLLIGGALAGAGAPLREGFRAYGLPLGEAFQLRDDLLGLFGDPRRTGKANADDVRAQRPTVLLAETWRLAGDQERERLRELLGRKDLDAEGLDTVRETMRRAGAPDRVEDMIRARVEAATGALHGLALPAHAATALTALAHSAAVRAS</sequence>
<dbReference type="InterPro" id="IPR000092">
    <property type="entry name" value="Polyprenyl_synt"/>
</dbReference>
<keyword evidence="8" id="KW-1185">Reference proteome</keyword>
<dbReference type="SFLD" id="SFLDS00005">
    <property type="entry name" value="Isoprenoid_Synthase_Type_I"/>
    <property type="match status" value="1"/>
</dbReference>
<comment type="cofactor">
    <cofactor evidence="1">
        <name>Mg(2+)</name>
        <dbReference type="ChEBI" id="CHEBI:18420"/>
    </cofactor>
</comment>
<evidence type="ECO:0000256" key="4">
    <source>
        <dbReference type="ARBA" id="ARBA00022723"/>
    </source>
</evidence>
<evidence type="ECO:0000313" key="7">
    <source>
        <dbReference type="EMBL" id="MEE4540502.1"/>
    </source>
</evidence>
<dbReference type="Gene3D" id="1.10.600.10">
    <property type="entry name" value="Farnesyl Diphosphate Synthase"/>
    <property type="match status" value="1"/>
</dbReference>
<evidence type="ECO:0000256" key="6">
    <source>
        <dbReference type="RuleBase" id="RU004466"/>
    </source>
</evidence>
<dbReference type="RefSeq" id="WP_330792268.1">
    <property type="nucleotide sequence ID" value="NZ_JAZEWV010000001.1"/>
</dbReference>
<dbReference type="Proteomes" id="UP001344658">
    <property type="component" value="Unassembled WGS sequence"/>
</dbReference>
<evidence type="ECO:0000313" key="8">
    <source>
        <dbReference type="Proteomes" id="UP001344658"/>
    </source>
</evidence>
<protein>
    <submittedName>
        <fullName evidence="7">Polyprenyl synthetase family protein</fullName>
    </submittedName>
</protein>
<name>A0ABU7P5X1_9ACTN</name>
<dbReference type="SUPFAM" id="SSF48576">
    <property type="entry name" value="Terpenoid synthases"/>
    <property type="match status" value="1"/>
</dbReference>
<evidence type="ECO:0000256" key="3">
    <source>
        <dbReference type="ARBA" id="ARBA00022679"/>
    </source>
</evidence>
<dbReference type="InterPro" id="IPR033749">
    <property type="entry name" value="Polyprenyl_synt_CS"/>
</dbReference>
<proteinExistence type="inferred from homology"/>
<dbReference type="PROSITE" id="PS00444">
    <property type="entry name" value="POLYPRENYL_SYNTHASE_2"/>
    <property type="match status" value="1"/>
</dbReference>
<evidence type="ECO:0000256" key="2">
    <source>
        <dbReference type="ARBA" id="ARBA00006706"/>
    </source>
</evidence>
<reference evidence="7 8" key="1">
    <citation type="submission" date="2023-12" db="EMBL/GenBank/DDBJ databases">
        <title>Streptomyces sp. V4-01.</title>
        <authorList>
            <person name="Somphong A."/>
            <person name="Phongsopitanun W."/>
        </authorList>
    </citation>
    <scope>NUCLEOTIDE SEQUENCE [LARGE SCALE GENOMIC DNA]</scope>
    <source>
        <strain evidence="7 8">V4-01</strain>
    </source>
</reference>
<dbReference type="CDD" id="cd00685">
    <property type="entry name" value="Trans_IPPS_HT"/>
    <property type="match status" value="1"/>
</dbReference>
<organism evidence="7 8">
    <name type="scientific">Actinacidiphila polyblastidii</name>
    <dbReference type="NCBI Taxonomy" id="3110430"/>
    <lineage>
        <taxon>Bacteria</taxon>
        <taxon>Bacillati</taxon>
        <taxon>Actinomycetota</taxon>
        <taxon>Actinomycetes</taxon>
        <taxon>Kitasatosporales</taxon>
        <taxon>Streptomycetaceae</taxon>
        <taxon>Actinacidiphila</taxon>
    </lineage>
</organism>
<dbReference type="InterPro" id="IPR008949">
    <property type="entry name" value="Isoprenoid_synthase_dom_sf"/>
</dbReference>
<dbReference type="PANTHER" id="PTHR12001">
    <property type="entry name" value="GERANYLGERANYL PYROPHOSPHATE SYNTHASE"/>
    <property type="match status" value="1"/>
</dbReference>
<keyword evidence="5" id="KW-0460">Magnesium</keyword>
<dbReference type="PANTHER" id="PTHR12001:SF85">
    <property type="entry name" value="SHORT CHAIN ISOPRENYL DIPHOSPHATE SYNTHASE"/>
    <property type="match status" value="1"/>
</dbReference>